<proteinExistence type="predicted"/>
<evidence type="ECO:0000256" key="1">
    <source>
        <dbReference type="ARBA" id="ARBA00022801"/>
    </source>
</evidence>
<dbReference type="PANTHER" id="PTHR43156">
    <property type="entry name" value="STAGE II SPORULATION PROTEIN E-RELATED"/>
    <property type="match status" value="1"/>
</dbReference>
<organism evidence="3">
    <name type="scientific">marine metagenome</name>
    <dbReference type="NCBI Taxonomy" id="408172"/>
    <lineage>
        <taxon>unclassified sequences</taxon>
        <taxon>metagenomes</taxon>
        <taxon>ecological metagenomes</taxon>
    </lineage>
</organism>
<name>A0A381TP27_9ZZZZ</name>
<evidence type="ECO:0000313" key="3">
    <source>
        <dbReference type="EMBL" id="SVA17810.1"/>
    </source>
</evidence>
<reference evidence="3" key="1">
    <citation type="submission" date="2018-05" db="EMBL/GenBank/DDBJ databases">
        <authorList>
            <person name="Lanie J.A."/>
            <person name="Ng W.-L."/>
            <person name="Kazmierczak K.M."/>
            <person name="Andrzejewski T.M."/>
            <person name="Davidsen T.M."/>
            <person name="Wayne K.J."/>
            <person name="Tettelin H."/>
            <person name="Glass J.I."/>
            <person name="Rusch D."/>
            <person name="Podicherti R."/>
            <person name="Tsui H.-C.T."/>
            <person name="Winkler M.E."/>
        </authorList>
    </citation>
    <scope>NUCLEOTIDE SEQUENCE</scope>
</reference>
<dbReference type="GO" id="GO:0016791">
    <property type="term" value="F:phosphatase activity"/>
    <property type="evidence" value="ECO:0007669"/>
    <property type="project" value="TreeGrafter"/>
</dbReference>
<dbReference type="AlphaFoldDB" id="A0A381TP27"/>
<gene>
    <name evidence="3" type="ORF">METZ01_LOCUS70664</name>
</gene>
<dbReference type="InterPro" id="IPR052016">
    <property type="entry name" value="Bact_Sigma-Reg"/>
</dbReference>
<dbReference type="InterPro" id="IPR036457">
    <property type="entry name" value="PPM-type-like_dom_sf"/>
</dbReference>
<sequence>MPRTDAELVKEIENFQEIANQILPDPGEVPRLRGMDVWGGTRPLSGAVGGDHIIYVDFTQRYDLDARIGWAESRGQTKVVDNLRRCQRRAGIAVLDVSGHQMTDALLAAMVHQAFLVGALYELDRYGQITTRLFENLNTRVHNSSGAHKFISLLYGEVSEEGTFRFLSAGQPFPLVFSHRHDRFMEIGGDRKASFPPIGIQPSLNVIDRSTVESPFGFKQDYEVNEWTSCGSGDILLLHTDGLAEHGNDRYCPARLEGRLREVKNFSAREIYNHIQSDLLDFSAPEDDITLVVVKRT</sequence>
<dbReference type="InterPro" id="IPR001932">
    <property type="entry name" value="PPM-type_phosphatase-like_dom"/>
</dbReference>
<dbReference type="PANTHER" id="PTHR43156:SF2">
    <property type="entry name" value="STAGE II SPORULATION PROTEIN E"/>
    <property type="match status" value="1"/>
</dbReference>
<dbReference type="EMBL" id="UINC01004919">
    <property type="protein sequence ID" value="SVA17810.1"/>
    <property type="molecule type" value="Genomic_DNA"/>
</dbReference>
<dbReference type="Gene3D" id="3.60.40.10">
    <property type="entry name" value="PPM-type phosphatase domain"/>
    <property type="match status" value="1"/>
</dbReference>
<dbReference type="Pfam" id="PF07228">
    <property type="entry name" value="SpoIIE"/>
    <property type="match status" value="1"/>
</dbReference>
<accession>A0A381TP27</accession>
<protein>
    <recommendedName>
        <fullName evidence="2">PPM-type phosphatase domain-containing protein</fullName>
    </recommendedName>
</protein>
<feature type="domain" description="PPM-type phosphatase" evidence="2">
    <location>
        <begin position="74"/>
        <end position="296"/>
    </location>
</feature>
<keyword evidence="1" id="KW-0378">Hydrolase</keyword>
<dbReference type="SUPFAM" id="SSF81606">
    <property type="entry name" value="PP2C-like"/>
    <property type="match status" value="1"/>
</dbReference>
<dbReference type="SMART" id="SM00331">
    <property type="entry name" value="PP2C_SIG"/>
    <property type="match status" value="1"/>
</dbReference>
<evidence type="ECO:0000259" key="2">
    <source>
        <dbReference type="SMART" id="SM00331"/>
    </source>
</evidence>